<dbReference type="Gene3D" id="3.30.9.10">
    <property type="entry name" value="D-Amino Acid Oxidase, subunit A, domain 2"/>
    <property type="match status" value="1"/>
</dbReference>
<dbReference type="PRINTS" id="PR00162">
    <property type="entry name" value="RIESKE"/>
</dbReference>
<accession>A0A7Y6F0I8</accession>
<keyword evidence="9" id="KW-1185">Reference proteome</keyword>
<dbReference type="Gene3D" id="2.102.10.10">
    <property type="entry name" value="Rieske [2Fe-2S] iron-sulphur domain"/>
    <property type="match status" value="1"/>
</dbReference>
<dbReference type="InterPro" id="IPR036922">
    <property type="entry name" value="Rieske_2Fe-2S_sf"/>
</dbReference>
<evidence type="ECO:0000256" key="2">
    <source>
        <dbReference type="ARBA" id="ARBA00022723"/>
    </source>
</evidence>
<dbReference type="InterPro" id="IPR017941">
    <property type="entry name" value="Rieske_2Fe-2S"/>
</dbReference>
<dbReference type="GO" id="GO:0051537">
    <property type="term" value="F:2 iron, 2 sulfur cluster binding"/>
    <property type="evidence" value="ECO:0007669"/>
    <property type="project" value="UniProtKB-KW"/>
</dbReference>
<feature type="region of interest" description="Disordered" evidence="6">
    <location>
        <begin position="1"/>
        <end position="20"/>
    </location>
</feature>
<sequence>MSAHPLPGRDASYWMATAPGPERPPLTEDIEVDVAVVGGGIAGLSTAWELSLTGRSVAVLEAGRLAAGVTGFTTAKISALHSLVYDPLRRSHGAETARHYAASQQDAVDHLARTVAGLDIDCDFERAPAYTYAAGPASAGAIEAEARAAAEAGLPVHHVTETGLPYPVAGAVRLDDQAQFHPRKYLLALADGLEARGGRIFERSRVTRLREGQPCQVTTEDGRKVTAGAVVVATHHPVFDRALHFARLSPRRELVVAAPLDRDRAPQGMYITEDEGKRSVRTAPLDEERRLLIVTGESFTPGTGDPVAAFRRLDAWTHDRFPAAGPTAWRWAAQDLDPADTVPLVGPFHPGARHTYVATGFGGWGMTGGALAGRLLTALITGSDVPPWAELYDPRRLKSLLREGKALLGTQVEVAQHLAGDRLHVPRVDSVADIAPGTGAVVRVDGRRRAVHRAEDGTVRAVSARCTHLGCLVSFNQAETTWECPCHGSRFGTDGAVLQGPATRPLERFDVPGEPPAEDGGHTG</sequence>
<dbReference type="Pfam" id="PF00355">
    <property type="entry name" value="Rieske"/>
    <property type="match status" value="1"/>
</dbReference>
<evidence type="ECO:0000259" key="7">
    <source>
        <dbReference type="PROSITE" id="PS51296"/>
    </source>
</evidence>
<dbReference type="Pfam" id="PF01266">
    <property type="entry name" value="DAO"/>
    <property type="match status" value="1"/>
</dbReference>
<feature type="region of interest" description="Disordered" evidence="6">
    <location>
        <begin position="504"/>
        <end position="524"/>
    </location>
</feature>
<keyword evidence="4" id="KW-0411">Iron-sulfur</keyword>
<dbReference type="GO" id="GO:0016705">
    <property type="term" value="F:oxidoreductase activity, acting on paired donors, with incorporation or reduction of molecular oxygen"/>
    <property type="evidence" value="ECO:0007669"/>
    <property type="project" value="UniProtKB-ARBA"/>
</dbReference>
<comment type="caution">
    <text evidence="8">The sequence shown here is derived from an EMBL/GenBank/DDBJ whole genome shotgun (WGS) entry which is preliminary data.</text>
</comment>
<keyword evidence="2" id="KW-0479">Metal-binding</keyword>
<dbReference type="PANTHER" id="PTHR13847">
    <property type="entry name" value="SARCOSINE DEHYDROGENASE-RELATED"/>
    <property type="match status" value="1"/>
</dbReference>
<evidence type="ECO:0000313" key="8">
    <source>
        <dbReference type="EMBL" id="NUV27193.1"/>
    </source>
</evidence>
<keyword evidence="5" id="KW-1015">Disulfide bond</keyword>
<dbReference type="PANTHER" id="PTHR13847:SF274">
    <property type="entry name" value="RIESKE 2FE-2S IRON-SULFUR PROTEIN YHFW-RELATED"/>
    <property type="match status" value="1"/>
</dbReference>
<dbReference type="Gene3D" id="3.50.50.60">
    <property type="entry name" value="FAD/NAD(P)-binding domain"/>
    <property type="match status" value="1"/>
</dbReference>
<dbReference type="InterPro" id="IPR036188">
    <property type="entry name" value="FAD/NAD-bd_sf"/>
</dbReference>
<organism evidence="8 9">
    <name type="scientific">Streptomyces odorifer</name>
    <dbReference type="NCBI Taxonomy" id="53450"/>
    <lineage>
        <taxon>Bacteria</taxon>
        <taxon>Bacillati</taxon>
        <taxon>Actinomycetota</taxon>
        <taxon>Actinomycetes</taxon>
        <taxon>Kitasatosporales</taxon>
        <taxon>Streptomycetaceae</taxon>
        <taxon>Streptomyces</taxon>
        <taxon>Streptomyces albidoflavus group</taxon>
    </lineage>
</organism>
<dbReference type="GO" id="GO:0004497">
    <property type="term" value="F:monooxygenase activity"/>
    <property type="evidence" value="ECO:0007669"/>
    <property type="project" value="UniProtKB-ARBA"/>
</dbReference>
<evidence type="ECO:0000256" key="3">
    <source>
        <dbReference type="ARBA" id="ARBA00023004"/>
    </source>
</evidence>
<dbReference type="EMBL" id="JAANNT010000001">
    <property type="protein sequence ID" value="NUV27193.1"/>
    <property type="molecule type" value="Genomic_DNA"/>
</dbReference>
<gene>
    <name evidence="8" type="ORF">G6W59_02325</name>
</gene>
<dbReference type="Proteomes" id="UP000540128">
    <property type="component" value="Unassembled WGS sequence"/>
</dbReference>
<dbReference type="InterPro" id="IPR006076">
    <property type="entry name" value="FAD-dep_OxRdtase"/>
</dbReference>
<dbReference type="SUPFAM" id="SSF50022">
    <property type="entry name" value="ISP domain"/>
    <property type="match status" value="1"/>
</dbReference>
<reference evidence="8 9" key="1">
    <citation type="submission" date="2020-03" db="EMBL/GenBank/DDBJ databases">
        <title>Complete genome sequence of sixteen Streptomyces strains facilitates identification of candidate genes involved in plant growth-promotion in grain legumes and cereals.</title>
        <authorList>
            <person name="Gopalakrishnan S."/>
            <person name="Thakur V."/>
            <person name="Saxena R."/>
            <person name="Vadlamudi S."/>
            <person name="Purohit S."/>
            <person name="Kumar V."/>
            <person name="Rathore A."/>
            <person name="Chitikineni A."/>
            <person name="Varshney R.K."/>
        </authorList>
    </citation>
    <scope>NUCLEOTIDE SEQUENCE [LARGE SCALE GENOMIC DNA]</scope>
    <source>
        <strain evidence="8 9">KAI-180</strain>
    </source>
</reference>
<proteinExistence type="predicted"/>
<feature type="domain" description="Rieske" evidence="7">
    <location>
        <begin position="426"/>
        <end position="511"/>
    </location>
</feature>
<dbReference type="AlphaFoldDB" id="A0A7Y6F0I8"/>
<dbReference type="InterPro" id="IPR005805">
    <property type="entry name" value="Rieske_Fe-S_prot_C"/>
</dbReference>
<dbReference type="FunFam" id="2.102.10.10:FF:000014">
    <property type="entry name" value="Oxidoreductase, FAD dependent"/>
    <property type="match status" value="1"/>
</dbReference>
<dbReference type="GO" id="GO:0016020">
    <property type="term" value="C:membrane"/>
    <property type="evidence" value="ECO:0007669"/>
    <property type="project" value="InterPro"/>
</dbReference>
<name>A0A7Y6F0I8_9ACTN</name>
<evidence type="ECO:0000313" key="9">
    <source>
        <dbReference type="Proteomes" id="UP000540128"/>
    </source>
</evidence>
<protein>
    <submittedName>
        <fullName evidence="8">FAD-dependent oxidoreductase</fullName>
    </submittedName>
</protein>
<evidence type="ECO:0000256" key="6">
    <source>
        <dbReference type="SAM" id="MobiDB-lite"/>
    </source>
</evidence>
<dbReference type="RefSeq" id="WP_175457895.1">
    <property type="nucleotide sequence ID" value="NZ_JAANNT010000001.1"/>
</dbReference>
<dbReference type="PROSITE" id="PS51296">
    <property type="entry name" value="RIESKE"/>
    <property type="match status" value="1"/>
</dbReference>
<evidence type="ECO:0000256" key="4">
    <source>
        <dbReference type="ARBA" id="ARBA00023014"/>
    </source>
</evidence>
<dbReference type="GO" id="GO:0005737">
    <property type="term" value="C:cytoplasm"/>
    <property type="evidence" value="ECO:0007669"/>
    <property type="project" value="TreeGrafter"/>
</dbReference>
<keyword evidence="1" id="KW-0001">2Fe-2S</keyword>
<dbReference type="GO" id="GO:0046872">
    <property type="term" value="F:metal ion binding"/>
    <property type="evidence" value="ECO:0007669"/>
    <property type="project" value="UniProtKB-KW"/>
</dbReference>
<dbReference type="SUPFAM" id="SSF51905">
    <property type="entry name" value="FAD/NAD(P)-binding domain"/>
    <property type="match status" value="1"/>
</dbReference>
<evidence type="ECO:0000256" key="1">
    <source>
        <dbReference type="ARBA" id="ARBA00022714"/>
    </source>
</evidence>
<keyword evidence="3" id="KW-0408">Iron</keyword>
<evidence type="ECO:0000256" key="5">
    <source>
        <dbReference type="ARBA" id="ARBA00023157"/>
    </source>
</evidence>